<dbReference type="InterPro" id="IPR027417">
    <property type="entry name" value="P-loop_NTPase"/>
</dbReference>
<evidence type="ECO:0000256" key="4">
    <source>
        <dbReference type="ARBA" id="ARBA00022777"/>
    </source>
</evidence>
<dbReference type="GO" id="GO:0008652">
    <property type="term" value="P:amino acid biosynthetic process"/>
    <property type="evidence" value="ECO:0007669"/>
    <property type="project" value="UniProtKB-KW"/>
</dbReference>
<comment type="caution">
    <text evidence="7">The sequence shown here is derived from an EMBL/GenBank/DDBJ whole genome shotgun (WGS) entry which is preliminary data.</text>
</comment>
<dbReference type="Pfam" id="PF01202">
    <property type="entry name" value="SKI"/>
    <property type="match status" value="1"/>
</dbReference>
<dbReference type="SUPFAM" id="SSF52540">
    <property type="entry name" value="P-loop containing nucleoside triphosphate hydrolases"/>
    <property type="match status" value="1"/>
</dbReference>
<keyword evidence="1" id="KW-0028">Amino-acid biosynthesis</keyword>
<keyword evidence="6" id="KW-0057">Aromatic amino acid biosynthesis</keyword>
<dbReference type="PANTHER" id="PTHR21087">
    <property type="entry name" value="SHIKIMATE KINASE"/>
    <property type="match status" value="1"/>
</dbReference>
<dbReference type="GO" id="GO:0004765">
    <property type="term" value="F:shikimate kinase activity"/>
    <property type="evidence" value="ECO:0007669"/>
    <property type="project" value="UniProtKB-EC"/>
</dbReference>
<dbReference type="GO" id="GO:0005829">
    <property type="term" value="C:cytosol"/>
    <property type="evidence" value="ECO:0007669"/>
    <property type="project" value="TreeGrafter"/>
</dbReference>
<reference evidence="7" key="1">
    <citation type="submission" date="2019-08" db="EMBL/GenBank/DDBJ databases">
        <authorList>
            <person name="Kucharzyk K."/>
            <person name="Murdoch R.W."/>
            <person name="Higgins S."/>
            <person name="Loffler F."/>
        </authorList>
    </citation>
    <scope>NUCLEOTIDE SEQUENCE</scope>
</reference>
<gene>
    <name evidence="7" type="primary">aroK_27</name>
    <name evidence="7" type="ORF">SDC9_124992</name>
</gene>
<protein>
    <submittedName>
        <fullName evidence="7">Shikimate kinase 1</fullName>
        <ecNumber evidence="7">2.7.1.71</ecNumber>
    </submittedName>
</protein>
<dbReference type="Gene3D" id="3.40.50.300">
    <property type="entry name" value="P-loop containing nucleotide triphosphate hydrolases"/>
    <property type="match status" value="1"/>
</dbReference>
<keyword evidence="4 7" id="KW-0418">Kinase</keyword>
<dbReference type="CDD" id="cd00464">
    <property type="entry name" value="SK"/>
    <property type="match status" value="1"/>
</dbReference>
<dbReference type="EMBL" id="VSSQ01028310">
    <property type="protein sequence ID" value="MPM77982.1"/>
    <property type="molecule type" value="Genomic_DNA"/>
</dbReference>
<accession>A0A645CMI1</accession>
<keyword evidence="3" id="KW-0547">Nucleotide-binding</keyword>
<evidence type="ECO:0000256" key="1">
    <source>
        <dbReference type="ARBA" id="ARBA00022605"/>
    </source>
</evidence>
<dbReference type="PANTHER" id="PTHR21087:SF16">
    <property type="entry name" value="SHIKIMATE KINASE 1, CHLOROPLASTIC"/>
    <property type="match status" value="1"/>
</dbReference>
<dbReference type="PRINTS" id="PR01100">
    <property type="entry name" value="SHIKIMTKNASE"/>
</dbReference>
<keyword evidence="5" id="KW-0067">ATP-binding</keyword>
<dbReference type="GO" id="GO:0009073">
    <property type="term" value="P:aromatic amino acid family biosynthetic process"/>
    <property type="evidence" value="ECO:0007669"/>
    <property type="project" value="UniProtKB-KW"/>
</dbReference>
<keyword evidence="2 7" id="KW-0808">Transferase</keyword>
<evidence type="ECO:0000256" key="3">
    <source>
        <dbReference type="ARBA" id="ARBA00022741"/>
    </source>
</evidence>
<evidence type="ECO:0000313" key="7">
    <source>
        <dbReference type="EMBL" id="MPM77982.1"/>
    </source>
</evidence>
<dbReference type="HAMAP" id="MF_00109">
    <property type="entry name" value="Shikimate_kinase"/>
    <property type="match status" value="1"/>
</dbReference>
<dbReference type="InterPro" id="IPR031322">
    <property type="entry name" value="Shikimate/glucono_kinase"/>
</dbReference>
<sequence length="168" mass="17993">MNNVTLIGMPGAGKSTVGVLLAKTLGFDFLDTDILLQQQKGALLQQILDTLGPEGFLDAEEAMLTKLDCRGTVIAPGGSAVCREGAMARLGRLGPVVYLRLPCAEIEQRLANISSRGVVMAPGQTIRDLYDQRSPLCERYADLIVDAGGQTPEDTVSAVLHRLQTIQK</sequence>
<dbReference type="InterPro" id="IPR000623">
    <property type="entry name" value="Shikimate_kinase/TSH1"/>
</dbReference>
<proteinExistence type="inferred from homology"/>
<evidence type="ECO:0000256" key="5">
    <source>
        <dbReference type="ARBA" id="ARBA00022840"/>
    </source>
</evidence>
<name>A0A645CMI1_9ZZZZ</name>
<organism evidence="7">
    <name type="scientific">bioreactor metagenome</name>
    <dbReference type="NCBI Taxonomy" id="1076179"/>
    <lineage>
        <taxon>unclassified sequences</taxon>
        <taxon>metagenomes</taxon>
        <taxon>ecological metagenomes</taxon>
    </lineage>
</organism>
<evidence type="ECO:0000256" key="2">
    <source>
        <dbReference type="ARBA" id="ARBA00022679"/>
    </source>
</evidence>
<dbReference type="AlphaFoldDB" id="A0A645CMI1"/>
<dbReference type="EC" id="2.7.1.71" evidence="7"/>
<dbReference type="GO" id="GO:0005524">
    <property type="term" value="F:ATP binding"/>
    <property type="evidence" value="ECO:0007669"/>
    <property type="project" value="UniProtKB-KW"/>
</dbReference>
<evidence type="ECO:0000256" key="6">
    <source>
        <dbReference type="ARBA" id="ARBA00023141"/>
    </source>
</evidence>